<gene>
    <name evidence="2" type="ORF">J2S63_004164</name>
</gene>
<keyword evidence="1" id="KW-0472">Membrane</keyword>
<sequence length="132" mass="14553">MERNEAAETRQQAGAGRGPFERFVEAVQQRVSRAPFFLLCLTVVVLWAASYPLFPSAKEWQVVIHTVGSVLSILLLVLLENAGRRSEEAAQEKLNVLAEALAALMESRAGDDPRLKEALGDLREAVGLEEKH</sequence>
<protein>
    <submittedName>
        <fullName evidence="2">Low affinity Fe/Cu permease</fullName>
    </submittedName>
</protein>
<reference evidence="2 3" key="1">
    <citation type="submission" date="2023-07" db="EMBL/GenBank/DDBJ databases">
        <title>Sequencing the genomes of 1000 actinobacteria strains.</title>
        <authorList>
            <person name="Klenk H.-P."/>
        </authorList>
    </citation>
    <scope>NUCLEOTIDE SEQUENCE [LARGE SCALE GENOMIC DNA]</scope>
    <source>
        <strain evidence="2 3">DSM 19426</strain>
    </source>
</reference>
<evidence type="ECO:0000256" key="1">
    <source>
        <dbReference type="SAM" id="Phobius"/>
    </source>
</evidence>
<keyword evidence="3" id="KW-1185">Reference proteome</keyword>
<evidence type="ECO:0000313" key="3">
    <source>
        <dbReference type="Proteomes" id="UP001183648"/>
    </source>
</evidence>
<dbReference type="Proteomes" id="UP001183648">
    <property type="component" value="Unassembled WGS sequence"/>
</dbReference>
<dbReference type="EMBL" id="JAVDYG010000001">
    <property type="protein sequence ID" value="MDR7364611.1"/>
    <property type="molecule type" value="Genomic_DNA"/>
</dbReference>
<feature type="transmembrane region" description="Helical" evidence="1">
    <location>
        <begin position="60"/>
        <end position="79"/>
    </location>
</feature>
<comment type="caution">
    <text evidence="2">The sequence shown here is derived from an EMBL/GenBank/DDBJ whole genome shotgun (WGS) entry which is preliminary data.</text>
</comment>
<keyword evidence="1" id="KW-1133">Transmembrane helix</keyword>
<evidence type="ECO:0000313" key="2">
    <source>
        <dbReference type="EMBL" id="MDR7364611.1"/>
    </source>
</evidence>
<accession>A0ABU2C1R0</accession>
<dbReference type="Pfam" id="PF04120">
    <property type="entry name" value="Iron_permease"/>
    <property type="match status" value="1"/>
</dbReference>
<organism evidence="2 3">
    <name type="scientific">Nocardioides marmoribigeumensis</name>
    <dbReference type="NCBI Taxonomy" id="433649"/>
    <lineage>
        <taxon>Bacteria</taxon>
        <taxon>Bacillati</taxon>
        <taxon>Actinomycetota</taxon>
        <taxon>Actinomycetes</taxon>
        <taxon>Propionibacteriales</taxon>
        <taxon>Nocardioidaceae</taxon>
        <taxon>Nocardioides</taxon>
    </lineage>
</organism>
<dbReference type="RefSeq" id="WP_310306424.1">
    <property type="nucleotide sequence ID" value="NZ_BAAAPS010000006.1"/>
</dbReference>
<feature type="transmembrane region" description="Helical" evidence="1">
    <location>
        <begin position="36"/>
        <end position="54"/>
    </location>
</feature>
<keyword evidence="1" id="KW-0812">Transmembrane</keyword>
<name>A0ABU2C1R0_9ACTN</name>
<dbReference type="InterPro" id="IPR007251">
    <property type="entry name" value="Iron_permease_Fet4"/>
</dbReference>
<proteinExistence type="predicted"/>